<dbReference type="KEGG" id="ehx:EMIHUDRAFT_441524"/>
<protein>
    <submittedName>
        <fullName evidence="2">Uncharacterized protein</fullName>
    </submittedName>
</protein>
<dbReference type="Proteomes" id="UP000013827">
    <property type="component" value="Unassembled WGS sequence"/>
</dbReference>
<dbReference type="PaxDb" id="2903-EOD33562"/>
<sequence>MLSLLVAAPPSWYSPARNPLSTHRPWRAAVEMRHLLLRPDDPEVLTLRDALMAKSVEAQLERFQYMNERGQGMWLSQAWEAHAKDAPPGGGAAFLDALTRTESIEAYFVPTIARRQGSPNNPYLNRAASGYHTTIDPRDLARRLMACRSQLAGEWCEQLRILATGEPHERLAEEALLLGLSARAAMRSLLRGLKPLPSRRGMHAFLEAFAKEHSRDLSPAGEPEAAFAALEALPLAIAGEALIDPPLLCAELRNKTHAASADLAGLLGGTEEEHTRVHASYLETCLRETIDAPSWDRELKKRDQQRQLEASWRVLLRRTGQPPTGPAEGGAAPGRHADTRPILPPSPDGDAGPPPGSSPAP</sequence>
<evidence type="ECO:0000313" key="2">
    <source>
        <dbReference type="EnsemblProtists" id="EOD33562"/>
    </source>
</evidence>
<evidence type="ECO:0000313" key="3">
    <source>
        <dbReference type="Proteomes" id="UP000013827"/>
    </source>
</evidence>
<accession>A0A0D3KCS7</accession>
<dbReference type="GeneID" id="17278832"/>
<reference evidence="2" key="2">
    <citation type="submission" date="2024-10" db="UniProtKB">
        <authorList>
            <consortium name="EnsemblProtists"/>
        </authorList>
    </citation>
    <scope>IDENTIFICATION</scope>
</reference>
<dbReference type="EnsemblProtists" id="EOD33562">
    <property type="protein sequence ID" value="EOD33562"/>
    <property type="gene ID" value="EMIHUDRAFT_441524"/>
</dbReference>
<dbReference type="HOGENOM" id="CLU_768232_0_0_1"/>
<feature type="region of interest" description="Disordered" evidence="1">
    <location>
        <begin position="315"/>
        <end position="361"/>
    </location>
</feature>
<feature type="compositionally biased region" description="Pro residues" evidence="1">
    <location>
        <begin position="342"/>
        <end position="361"/>
    </location>
</feature>
<dbReference type="AlphaFoldDB" id="A0A0D3KCS7"/>
<reference evidence="3" key="1">
    <citation type="journal article" date="2013" name="Nature">
        <title>Pan genome of the phytoplankton Emiliania underpins its global distribution.</title>
        <authorList>
            <person name="Read B.A."/>
            <person name="Kegel J."/>
            <person name="Klute M.J."/>
            <person name="Kuo A."/>
            <person name="Lefebvre S.C."/>
            <person name="Maumus F."/>
            <person name="Mayer C."/>
            <person name="Miller J."/>
            <person name="Monier A."/>
            <person name="Salamov A."/>
            <person name="Young J."/>
            <person name="Aguilar M."/>
            <person name="Claverie J.M."/>
            <person name="Frickenhaus S."/>
            <person name="Gonzalez K."/>
            <person name="Herman E.K."/>
            <person name="Lin Y.C."/>
            <person name="Napier J."/>
            <person name="Ogata H."/>
            <person name="Sarno A.F."/>
            <person name="Shmutz J."/>
            <person name="Schroeder D."/>
            <person name="de Vargas C."/>
            <person name="Verret F."/>
            <person name="von Dassow P."/>
            <person name="Valentin K."/>
            <person name="Van de Peer Y."/>
            <person name="Wheeler G."/>
            <person name="Dacks J.B."/>
            <person name="Delwiche C.F."/>
            <person name="Dyhrman S.T."/>
            <person name="Glockner G."/>
            <person name="John U."/>
            <person name="Richards T."/>
            <person name="Worden A.Z."/>
            <person name="Zhang X."/>
            <person name="Grigoriev I.V."/>
            <person name="Allen A.E."/>
            <person name="Bidle K."/>
            <person name="Borodovsky M."/>
            <person name="Bowler C."/>
            <person name="Brownlee C."/>
            <person name="Cock J.M."/>
            <person name="Elias M."/>
            <person name="Gladyshev V.N."/>
            <person name="Groth M."/>
            <person name="Guda C."/>
            <person name="Hadaegh A."/>
            <person name="Iglesias-Rodriguez M.D."/>
            <person name="Jenkins J."/>
            <person name="Jones B.M."/>
            <person name="Lawson T."/>
            <person name="Leese F."/>
            <person name="Lindquist E."/>
            <person name="Lobanov A."/>
            <person name="Lomsadze A."/>
            <person name="Malik S.B."/>
            <person name="Marsh M.E."/>
            <person name="Mackinder L."/>
            <person name="Mock T."/>
            <person name="Mueller-Roeber B."/>
            <person name="Pagarete A."/>
            <person name="Parker M."/>
            <person name="Probert I."/>
            <person name="Quesneville H."/>
            <person name="Raines C."/>
            <person name="Rensing S.A."/>
            <person name="Riano-Pachon D.M."/>
            <person name="Richier S."/>
            <person name="Rokitta S."/>
            <person name="Shiraiwa Y."/>
            <person name="Soanes D.M."/>
            <person name="van der Giezen M."/>
            <person name="Wahlund T.M."/>
            <person name="Williams B."/>
            <person name="Wilson W."/>
            <person name="Wolfe G."/>
            <person name="Wurch L.L."/>
        </authorList>
    </citation>
    <scope>NUCLEOTIDE SEQUENCE</scope>
</reference>
<proteinExistence type="predicted"/>
<dbReference type="RefSeq" id="XP_005785991.1">
    <property type="nucleotide sequence ID" value="XM_005785934.1"/>
</dbReference>
<name>A0A0D3KCS7_EMIH1</name>
<organism evidence="2 3">
    <name type="scientific">Emiliania huxleyi (strain CCMP1516)</name>
    <dbReference type="NCBI Taxonomy" id="280463"/>
    <lineage>
        <taxon>Eukaryota</taxon>
        <taxon>Haptista</taxon>
        <taxon>Haptophyta</taxon>
        <taxon>Prymnesiophyceae</taxon>
        <taxon>Isochrysidales</taxon>
        <taxon>Noelaerhabdaceae</taxon>
        <taxon>Emiliania</taxon>
    </lineage>
</organism>
<keyword evidence="3" id="KW-1185">Reference proteome</keyword>
<evidence type="ECO:0000256" key="1">
    <source>
        <dbReference type="SAM" id="MobiDB-lite"/>
    </source>
</evidence>